<keyword evidence="10" id="KW-1185">Reference proteome</keyword>
<dbReference type="EMBL" id="CAKXYY010000009">
    <property type="protein sequence ID" value="CAH2353084.1"/>
    <property type="molecule type" value="Genomic_DNA"/>
</dbReference>
<evidence type="ECO:0000313" key="10">
    <source>
        <dbReference type="Proteomes" id="UP000837801"/>
    </source>
</evidence>
<accession>A0A9P0QQH6</accession>
<dbReference type="AlphaFoldDB" id="A0A9P0QQH6"/>
<name>A0A9P0QQH6_9ASCO</name>
<evidence type="ECO:0000313" key="9">
    <source>
        <dbReference type="EMBL" id="CAH2353084.1"/>
    </source>
</evidence>
<sequence length="348" mass="39802">MWISFIFTFVNFNCHSLQSPIFRSSAMHIPSSLSTSVLGWASMFSQSAVIEESDVQVTLNPFYPSFPLKFRPVVIWHGLGDNYNSSSINRTISVIKESHPDIFAHPIYVDVDPDEDEKRTLFGDANKQIELVCEQLQEIPELARGFDAIGFSQGGLLLRGLVERCPEISINNLITFGSPHMGISDISLCDDTKDWICKRRNALLKSQIWLDSIQQTFLPASYFRDLAQYDKYVFHSHFLADVNNELVDHFNSTYRKNLNSLNKLVMIKFNKDSTLVPKESAWFGELDPETGDVVDFDKTTLYLEDLIGLRELHFSGKLEFLDVDEDHMKIPQELLVMIVQRYIGGIVF</sequence>
<dbReference type="GO" id="GO:0008474">
    <property type="term" value="F:palmitoyl-(protein) hydrolase activity"/>
    <property type="evidence" value="ECO:0007669"/>
    <property type="project" value="UniProtKB-EC"/>
</dbReference>
<dbReference type="Pfam" id="PF02089">
    <property type="entry name" value="Palm_thioest"/>
    <property type="match status" value="1"/>
</dbReference>
<keyword evidence="6" id="KW-1015">Disulfide bond</keyword>
<evidence type="ECO:0000256" key="2">
    <source>
        <dbReference type="ARBA" id="ARBA00012423"/>
    </source>
</evidence>
<protein>
    <recommendedName>
        <fullName evidence="3">Palmitoyl-protein thioesterase 1</fullName>
        <ecNumber evidence="2">3.1.2.22</ecNumber>
    </recommendedName>
    <alternativeName>
        <fullName evidence="8">Palmitoyl-protein hydrolase 1</fullName>
    </alternativeName>
</protein>
<evidence type="ECO:0000256" key="6">
    <source>
        <dbReference type="ARBA" id="ARBA00023157"/>
    </source>
</evidence>
<organism evidence="9 10">
    <name type="scientific">[Candida] railenensis</name>
    <dbReference type="NCBI Taxonomy" id="45579"/>
    <lineage>
        <taxon>Eukaryota</taxon>
        <taxon>Fungi</taxon>
        <taxon>Dikarya</taxon>
        <taxon>Ascomycota</taxon>
        <taxon>Saccharomycotina</taxon>
        <taxon>Pichiomycetes</taxon>
        <taxon>Debaryomycetaceae</taxon>
        <taxon>Kurtzmaniella</taxon>
    </lineage>
</organism>
<dbReference type="FunFam" id="3.40.50.1820:FF:000107">
    <property type="entry name" value="Palmitoyl-protein thioesterase 1"/>
    <property type="match status" value="1"/>
</dbReference>
<keyword evidence="7" id="KW-0325">Glycoprotein</keyword>
<reference evidence="9" key="1">
    <citation type="submission" date="2022-03" db="EMBL/GenBank/DDBJ databases">
        <authorList>
            <person name="Legras J.-L."/>
            <person name="Devillers H."/>
            <person name="Grondin C."/>
        </authorList>
    </citation>
    <scope>NUCLEOTIDE SEQUENCE</scope>
    <source>
        <strain evidence="9">CLIB 1423</strain>
    </source>
</reference>
<evidence type="ECO:0000256" key="4">
    <source>
        <dbReference type="ARBA" id="ARBA00022729"/>
    </source>
</evidence>
<keyword evidence="4" id="KW-0732">Signal</keyword>
<dbReference type="SUPFAM" id="SSF53474">
    <property type="entry name" value="alpha/beta-Hydrolases"/>
    <property type="match status" value="1"/>
</dbReference>
<dbReference type="PRINTS" id="PR00414">
    <property type="entry name" value="PPTHIESTRASE"/>
</dbReference>
<evidence type="ECO:0000256" key="5">
    <source>
        <dbReference type="ARBA" id="ARBA00022801"/>
    </source>
</evidence>
<dbReference type="InterPro" id="IPR029058">
    <property type="entry name" value="AB_hydrolase_fold"/>
</dbReference>
<evidence type="ECO:0000256" key="3">
    <source>
        <dbReference type="ARBA" id="ARBA00014212"/>
    </source>
</evidence>
<gene>
    <name evidence="9" type="ORF">CLIB1423_09S02432</name>
</gene>
<evidence type="ECO:0000256" key="8">
    <source>
        <dbReference type="ARBA" id="ARBA00031934"/>
    </source>
</evidence>
<evidence type="ECO:0000256" key="1">
    <source>
        <dbReference type="ARBA" id="ARBA00010758"/>
    </source>
</evidence>
<dbReference type="EC" id="3.1.2.22" evidence="2"/>
<keyword evidence="5" id="KW-0378">Hydrolase</keyword>
<evidence type="ECO:0000256" key="7">
    <source>
        <dbReference type="ARBA" id="ARBA00023180"/>
    </source>
</evidence>
<comment type="similarity">
    <text evidence="1">Belongs to the palmitoyl-protein thioesterase family.</text>
</comment>
<dbReference type="Gene3D" id="3.40.50.1820">
    <property type="entry name" value="alpha/beta hydrolase"/>
    <property type="match status" value="1"/>
</dbReference>
<proteinExistence type="inferred from homology"/>
<dbReference type="PANTHER" id="PTHR11247">
    <property type="entry name" value="PALMITOYL-PROTEIN THIOESTERASE/DOLICHYLDIPHOSPHATASE 1"/>
    <property type="match status" value="1"/>
</dbReference>
<comment type="caution">
    <text evidence="9">The sequence shown here is derived from an EMBL/GenBank/DDBJ whole genome shotgun (WGS) entry which is preliminary data.</text>
</comment>
<dbReference type="OrthoDB" id="10263094at2759"/>
<dbReference type="InterPro" id="IPR002472">
    <property type="entry name" value="Palm_thioest"/>
</dbReference>
<dbReference type="PANTHER" id="PTHR11247:SF8">
    <property type="entry name" value="PALMITOYL-PROTEIN THIOESTERASE 1"/>
    <property type="match status" value="1"/>
</dbReference>
<dbReference type="Proteomes" id="UP000837801">
    <property type="component" value="Unassembled WGS sequence"/>
</dbReference>